<gene>
    <name evidence="1" type="ORF">PPROV_000241400</name>
</gene>
<reference evidence="1" key="1">
    <citation type="submission" date="2020-10" db="EMBL/GenBank/DDBJ databases">
        <title>Unveiling of a novel bifunctional photoreceptor, Dualchrome1, isolated from a cosmopolitan green alga.</title>
        <authorList>
            <person name="Suzuki S."/>
            <person name="Kawachi M."/>
        </authorList>
    </citation>
    <scope>NUCLEOTIDE SEQUENCE</scope>
    <source>
        <strain evidence="1">NIES 2893</strain>
    </source>
</reference>
<dbReference type="PANTHER" id="PTHR42896:SF4">
    <property type="entry name" value="OS08G0485900 PROTEIN"/>
    <property type="match status" value="1"/>
</dbReference>
<accession>A0A830HE86</accession>
<dbReference type="InterPro" id="IPR006439">
    <property type="entry name" value="HAD-SF_hydro_IA"/>
</dbReference>
<dbReference type="InterPro" id="IPR044999">
    <property type="entry name" value="CbbY-like"/>
</dbReference>
<dbReference type="OrthoDB" id="40579at2759"/>
<dbReference type="Pfam" id="PF00702">
    <property type="entry name" value="Hydrolase"/>
    <property type="match status" value="1"/>
</dbReference>
<dbReference type="PANTHER" id="PTHR42896">
    <property type="entry name" value="XYLULOSE-1,5-BISPHOSPHATE (XUBP) PHOSPHATASE"/>
    <property type="match status" value="1"/>
</dbReference>
<dbReference type="InterPro" id="IPR023214">
    <property type="entry name" value="HAD_sf"/>
</dbReference>
<dbReference type="GO" id="GO:0016787">
    <property type="term" value="F:hydrolase activity"/>
    <property type="evidence" value="ECO:0007669"/>
    <property type="project" value="InterPro"/>
</dbReference>
<dbReference type="EMBL" id="BNJQ01000006">
    <property type="protein sequence ID" value="GHP03659.1"/>
    <property type="molecule type" value="Genomic_DNA"/>
</dbReference>
<dbReference type="AlphaFoldDB" id="A0A830HE86"/>
<dbReference type="Gene3D" id="3.40.50.1000">
    <property type="entry name" value="HAD superfamily/HAD-like"/>
    <property type="match status" value="1"/>
</dbReference>
<organism evidence="1 2">
    <name type="scientific">Pycnococcus provasolii</name>
    <dbReference type="NCBI Taxonomy" id="41880"/>
    <lineage>
        <taxon>Eukaryota</taxon>
        <taxon>Viridiplantae</taxon>
        <taxon>Chlorophyta</taxon>
        <taxon>Pseudoscourfieldiophyceae</taxon>
        <taxon>Pseudoscourfieldiales</taxon>
        <taxon>Pycnococcaceae</taxon>
        <taxon>Pycnococcus</taxon>
    </lineage>
</organism>
<sequence>MTPARIAQPRSLHAKASVRAGARRATHKTKYTPSRQAGVCRAIKYALLFDCDGVIVETEELHRLAYNGAFEAFDLYAGGEQVRWSREYYDVLANTVGGGKPKMRYHFTETLQGTWPSSKAVDEHADVPENDDAQMALIDALQDKKTEIYKRIVEEVAEARPGVIELMDEALARDDVAVAICSAATRAGFDKVVNAVVGVERLSKFDVVLAGDDVDKKKPDPLIYNMARERLPGNLEAHQCLVIEDSVTGLRAAKAAGMLCLVTPAGSNLNAPFMDEGADFVVEDIVQGNVSASSLFPPTGTAPDFSQLSAR</sequence>
<protein>
    <submittedName>
        <fullName evidence="1">Uncharacterized protein</fullName>
    </submittedName>
</protein>
<dbReference type="NCBIfam" id="TIGR01509">
    <property type="entry name" value="HAD-SF-IA-v3"/>
    <property type="match status" value="1"/>
</dbReference>
<keyword evidence="2" id="KW-1185">Reference proteome</keyword>
<dbReference type="Proteomes" id="UP000660262">
    <property type="component" value="Unassembled WGS sequence"/>
</dbReference>
<evidence type="ECO:0000313" key="2">
    <source>
        <dbReference type="Proteomes" id="UP000660262"/>
    </source>
</evidence>
<name>A0A830HE86_9CHLO</name>
<dbReference type="InterPro" id="IPR023198">
    <property type="entry name" value="PGP-like_dom2"/>
</dbReference>
<dbReference type="SFLD" id="SFLDG01129">
    <property type="entry name" value="C1.5:_HAD__Beta-PGM__Phosphata"/>
    <property type="match status" value="1"/>
</dbReference>
<dbReference type="SUPFAM" id="SSF56784">
    <property type="entry name" value="HAD-like"/>
    <property type="match status" value="1"/>
</dbReference>
<dbReference type="SFLD" id="SFLDS00003">
    <property type="entry name" value="Haloacid_Dehalogenase"/>
    <property type="match status" value="1"/>
</dbReference>
<comment type="caution">
    <text evidence="1">The sequence shown here is derived from an EMBL/GenBank/DDBJ whole genome shotgun (WGS) entry which is preliminary data.</text>
</comment>
<dbReference type="Gene3D" id="1.10.150.240">
    <property type="entry name" value="Putative phosphatase, domain 2"/>
    <property type="match status" value="1"/>
</dbReference>
<proteinExistence type="predicted"/>
<dbReference type="InterPro" id="IPR036412">
    <property type="entry name" value="HAD-like_sf"/>
</dbReference>
<evidence type="ECO:0000313" key="1">
    <source>
        <dbReference type="EMBL" id="GHP03659.1"/>
    </source>
</evidence>